<proteinExistence type="predicted"/>
<keyword evidence="3" id="KW-1185">Reference proteome</keyword>
<comment type="caution">
    <text evidence="2">The sequence shown here is derived from an EMBL/GenBank/DDBJ whole genome shotgun (WGS) entry which is preliminary data.</text>
</comment>
<dbReference type="STRING" id="1337093.MBELCI_2341"/>
<dbReference type="PROSITE" id="PS51318">
    <property type="entry name" value="TAT"/>
    <property type="match status" value="1"/>
</dbReference>
<evidence type="ECO:0000313" key="2">
    <source>
        <dbReference type="EMBL" id="GAD56289.1"/>
    </source>
</evidence>
<dbReference type="GO" id="GO:0005506">
    <property type="term" value="F:iron ion binding"/>
    <property type="evidence" value="ECO:0007669"/>
    <property type="project" value="InterPro"/>
</dbReference>
<evidence type="ECO:0000313" key="3">
    <source>
        <dbReference type="Proteomes" id="UP000016566"/>
    </source>
</evidence>
<dbReference type="eggNOG" id="COG3485">
    <property type="taxonomic scope" value="Bacteria"/>
</dbReference>
<feature type="compositionally biased region" description="Polar residues" evidence="1">
    <location>
        <begin position="1"/>
        <end position="18"/>
    </location>
</feature>
<dbReference type="SUPFAM" id="SSF49482">
    <property type="entry name" value="Aromatic compound dioxygenase"/>
    <property type="match status" value="1"/>
</dbReference>
<gene>
    <name evidence="2" type="ORF">MBELCI_2341</name>
</gene>
<evidence type="ECO:0000256" key="1">
    <source>
        <dbReference type="SAM" id="MobiDB-lite"/>
    </source>
</evidence>
<dbReference type="InterPro" id="IPR015889">
    <property type="entry name" value="Intradiol_dOase_core"/>
</dbReference>
<accession>U3AF28</accession>
<dbReference type="EMBL" id="BATB01000033">
    <property type="protein sequence ID" value="GAD56289.1"/>
    <property type="molecule type" value="Genomic_DNA"/>
</dbReference>
<dbReference type="Gene3D" id="2.60.130.10">
    <property type="entry name" value="Aromatic compound dioxygenase"/>
    <property type="match status" value="1"/>
</dbReference>
<sequence>MASTVSTCQRHLSTSETGGTDMFPDRPNRRGFLIAGTTTAATALATGASGLLLPAHAQGLAPTRSMRGGSNNYLPGAPIVGRIGGGGFWMAGTVRRAGDGAPLGGVRIQIWAHTTEGHERDPHSHGATLTDADGAFRLEMPQIVPAFGQPHGHLAYDDANFETVFLRPVMPSAKDTSLSAHFVLRPV</sequence>
<feature type="region of interest" description="Disordered" evidence="1">
    <location>
        <begin position="1"/>
        <end position="28"/>
    </location>
</feature>
<reference evidence="2" key="1">
    <citation type="journal article" date="2013" name="Genome Announc.">
        <title>Draft Genome Sequence of Loktanella cinnabarina LL-001T, Isolated from Deep-Sea Floor Sediment.</title>
        <authorList>
            <person name="Nishi S."/>
            <person name="Tsubouchi T."/>
            <person name="Takaki Y."/>
            <person name="Koyanagi R."/>
            <person name="Satoh N."/>
            <person name="Maruyama T."/>
            <person name="Hatada Y."/>
        </authorList>
    </citation>
    <scope>NUCLEOTIDE SEQUENCE [LARGE SCALE GENOMIC DNA]</scope>
    <source>
        <strain evidence="2">LL-001</strain>
    </source>
</reference>
<dbReference type="GO" id="GO:0016702">
    <property type="term" value="F:oxidoreductase activity, acting on single donors with incorporation of molecular oxygen, incorporation of two atoms of oxygen"/>
    <property type="evidence" value="ECO:0007669"/>
    <property type="project" value="InterPro"/>
</dbReference>
<dbReference type="AlphaFoldDB" id="U3AF28"/>
<name>U3AF28_9RHOB</name>
<dbReference type="InterPro" id="IPR006311">
    <property type="entry name" value="TAT_signal"/>
</dbReference>
<protein>
    <submittedName>
        <fullName evidence="2">Twin-arginine translocation pathway signal</fullName>
    </submittedName>
</protein>
<organism evidence="2 3">
    <name type="scientific">Limimaricola cinnabarinus LL-001</name>
    <dbReference type="NCBI Taxonomy" id="1337093"/>
    <lineage>
        <taxon>Bacteria</taxon>
        <taxon>Pseudomonadati</taxon>
        <taxon>Pseudomonadota</taxon>
        <taxon>Alphaproteobacteria</taxon>
        <taxon>Rhodobacterales</taxon>
        <taxon>Paracoccaceae</taxon>
        <taxon>Limimaricola</taxon>
    </lineage>
</organism>
<dbReference type="Proteomes" id="UP000016566">
    <property type="component" value="Unassembled WGS sequence"/>
</dbReference>